<accession>A0A934HSH0</accession>
<evidence type="ECO:0000256" key="1">
    <source>
        <dbReference type="SAM" id="MobiDB-lite"/>
    </source>
</evidence>
<comment type="caution">
    <text evidence="2">The sequence shown here is derived from an EMBL/GenBank/DDBJ whole genome shotgun (WGS) entry which is preliminary data.</text>
</comment>
<keyword evidence="3" id="KW-1185">Reference proteome</keyword>
<protein>
    <submittedName>
        <fullName evidence="2">Uncharacterized protein</fullName>
    </submittedName>
</protein>
<dbReference type="RefSeq" id="WP_198685414.1">
    <property type="nucleotide sequence ID" value="NZ_JAEIJD010000003.1"/>
</dbReference>
<feature type="region of interest" description="Disordered" evidence="1">
    <location>
        <begin position="103"/>
        <end position="123"/>
    </location>
</feature>
<feature type="compositionally biased region" description="Basic and acidic residues" evidence="1">
    <location>
        <begin position="112"/>
        <end position="123"/>
    </location>
</feature>
<organism evidence="2 3">
    <name type="scientific">Pontibaca salina</name>
    <dbReference type="NCBI Taxonomy" id="2795731"/>
    <lineage>
        <taxon>Bacteria</taxon>
        <taxon>Pseudomonadati</taxon>
        <taxon>Pseudomonadota</taxon>
        <taxon>Alphaproteobacteria</taxon>
        <taxon>Rhodobacterales</taxon>
        <taxon>Roseobacteraceae</taxon>
        <taxon>Pontibaca</taxon>
    </lineage>
</organism>
<gene>
    <name evidence="2" type="ORF">JAO82_05800</name>
</gene>
<sequence>MTTRKIAQLVDVTEAVYMAEYQKIQPILTREATLRSRLAQLQGQRNSAGNQQMRAVGADLVWQAWRERSMQELDMELAQVVARKLELLERVRKAFGRKEAVRQLAQKGAADQTKRRATRDQGS</sequence>
<evidence type="ECO:0000313" key="3">
    <source>
        <dbReference type="Proteomes" id="UP000613255"/>
    </source>
</evidence>
<proteinExistence type="predicted"/>
<evidence type="ECO:0000313" key="2">
    <source>
        <dbReference type="EMBL" id="MBI6629393.1"/>
    </source>
</evidence>
<dbReference type="AlphaFoldDB" id="A0A934HSH0"/>
<reference evidence="2" key="1">
    <citation type="submission" date="2020-12" db="EMBL/GenBank/DDBJ databases">
        <title>Pontibaca salina gen. nov., sp. nov., isolated from marine sediment.</title>
        <authorList>
            <person name="Bo J."/>
            <person name="Wang S."/>
            <person name="Song X."/>
            <person name="Du Z."/>
        </authorList>
    </citation>
    <scope>NUCLEOTIDE SEQUENCE</scope>
    <source>
        <strain evidence="2">S1109L</strain>
    </source>
</reference>
<dbReference type="EMBL" id="JAEIJD010000003">
    <property type="protein sequence ID" value="MBI6629393.1"/>
    <property type="molecule type" value="Genomic_DNA"/>
</dbReference>
<dbReference type="Proteomes" id="UP000613255">
    <property type="component" value="Unassembled WGS sequence"/>
</dbReference>
<name>A0A934HSH0_9RHOB</name>